<dbReference type="RefSeq" id="WP_143815247.1">
    <property type="nucleotide sequence ID" value="NZ_PDEQ01000001.1"/>
</dbReference>
<reference evidence="3 4" key="1">
    <citation type="submission" date="2017-10" db="EMBL/GenBank/DDBJ databases">
        <title>Draft genome of Longibacter Salinarum.</title>
        <authorList>
            <person name="Goh K.M."/>
            <person name="Shamsir M.S."/>
            <person name="Lim S.W."/>
        </authorList>
    </citation>
    <scope>NUCLEOTIDE SEQUENCE [LARGE SCALE GENOMIC DNA]</scope>
    <source>
        <strain evidence="3 4">KCTC 52045</strain>
    </source>
</reference>
<evidence type="ECO:0000313" key="4">
    <source>
        <dbReference type="Proteomes" id="UP000220102"/>
    </source>
</evidence>
<sequence>MKRDRWIYIAYVVSGVCLWPIPLLNVLHAESSAVVATIAFFVSGWVASARFDSSTSLRSAVRVGRRLLLPAFIPAGLLTASMLWAPNCGYLLGAGLYLLFVPVSVVFATGLAYFLTGTGLRRPSHWFVMVGVVLLVAGPAYDLGFHPQFFTYNHVFGGILGPIYDEQLAIRPGLFWFRGVTLLWTLGAVLVGMRLRGEGGRWITGAVMGAALLIGISYLFSARLGFNVTEAYLKQALPGTRTTTHFEIHYDPGAHSDAEVRSWARMQEFGYAELADRLSADPAADERILTFVYPSPRVKARLTGARTTSVAPVWLSRAQSHVLVGRLESSFQHELAHLFARPYGLPGLNASWSVGLVEGWAVALEPPTLAPSSDDLVRAARGRTGLSDDLPSAVASRLSPFGFWTDRGAVSYTTMGSFVRYLLERYGPEPLKSVYATAAFESVYGKPVRELAEEWSASLEKASTIDAEAGGTAARWFSRPSLFETECPHYVPPYRRRIQQAQRELAAEDSVDARRFLQEAVSLEPRSANAHVRLARLLLAMDSSPASVLEKVNSLDPEWHTPSVTLLRADLTALTGDLEEARRLYAKTTIAIPSYETDARANVMLRSLSASSPSLTRLLTIGGTAEEKARRFAHHASTASGREAILGHIWAAWMYRAAHDARRVAEMWGRILPDRPRHTRQRVQDVTNEVVGDRLPRAWQVALSDELLRSVLHADMRTGRAERVGREAKQMAAMMQEAGAKQEARVWLHLAAQAEWVEQGEGRTQKRDDVGESLAGG</sequence>
<feature type="transmembrane region" description="Helical" evidence="2">
    <location>
        <begin position="33"/>
        <end position="51"/>
    </location>
</feature>
<feature type="region of interest" description="Disordered" evidence="1">
    <location>
        <begin position="758"/>
        <end position="777"/>
    </location>
</feature>
<keyword evidence="4" id="KW-1185">Reference proteome</keyword>
<dbReference type="Gene3D" id="1.25.40.10">
    <property type="entry name" value="Tetratricopeptide repeat domain"/>
    <property type="match status" value="1"/>
</dbReference>
<feature type="compositionally biased region" description="Basic and acidic residues" evidence="1">
    <location>
        <begin position="760"/>
        <end position="770"/>
    </location>
</feature>
<comment type="caution">
    <text evidence="3">The sequence shown here is derived from an EMBL/GenBank/DDBJ whole genome shotgun (WGS) entry which is preliminary data.</text>
</comment>
<keyword evidence="2" id="KW-1133">Transmembrane helix</keyword>
<evidence type="ECO:0000256" key="2">
    <source>
        <dbReference type="SAM" id="Phobius"/>
    </source>
</evidence>
<feature type="transmembrane region" description="Helical" evidence="2">
    <location>
        <begin position="63"/>
        <end position="84"/>
    </location>
</feature>
<name>A0A2A8D1R3_9BACT</name>
<evidence type="ECO:0000313" key="3">
    <source>
        <dbReference type="EMBL" id="PEN14747.1"/>
    </source>
</evidence>
<proteinExistence type="predicted"/>
<keyword evidence="2" id="KW-0472">Membrane</keyword>
<dbReference type="OrthoDB" id="1522169at2"/>
<accession>A0A2A8D1R3</accession>
<evidence type="ECO:0008006" key="5">
    <source>
        <dbReference type="Google" id="ProtNLM"/>
    </source>
</evidence>
<dbReference type="AlphaFoldDB" id="A0A2A8D1R3"/>
<dbReference type="SUPFAM" id="SSF48452">
    <property type="entry name" value="TPR-like"/>
    <property type="match status" value="1"/>
</dbReference>
<feature type="transmembrane region" description="Helical" evidence="2">
    <location>
        <begin position="202"/>
        <end position="220"/>
    </location>
</feature>
<feature type="transmembrane region" description="Helical" evidence="2">
    <location>
        <begin position="90"/>
        <end position="114"/>
    </location>
</feature>
<dbReference type="Proteomes" id="UP000220102">
    <property type="component" value="Unassembled WGS sequence"/>
</dbReference>
<protein>
    <recommendedName>
        <fullName evidence="5">Tetratricopeptide repeat protein</fullName>
    </recommendedName>
</protein>
<feature type="transmembrane region" description="Helical" evidence="2">
    <location>
        <begin position="7"/>
        <end position="27"/>
    </location>
</feature>
<keyword evidence="2" id="KW-0812">Transmembrane</keyword>
<organism evidence="3 4">
    <name type="scientific">Longibacter salinarum</name>
    <dbReference type="NCBI Taxonomy" id="1850348"/>
    <lineage>
        <taxon>Bacteria</taxon>
        <taxon>Pseudomonadati</taxon>
        <taxon>Rhodothermota</taxon>
        <taxon>Rhodothermia</taxon>
        <taxon>Rhodothermales</taxon>
        <taxon>Salisaetaceae</taxon>
        <taxon>Longibacter</taxon>
    </lineage>
</organism>
<dbReference type="InterPro" id="IPR011990">
    <property type="entry name" value="TPR-like_helical_dom_sf"/>
</dbReference>
<feature type="transmembrane region" description="Helical" evidence="2">
    <location>
        <begin position="126"/>
        <end position="144"/>
    </location>
</feature>
<feature type="transmembrane region" description="Helical" evidence="2">
    <location>
        <begin position="175"/>
        <end position="195"/>
    </location>
</feature>
<dbReference type="EMBL" id="PDEQ01000001">
    <property type="protein sequence ID" value="PEN14747.1"/>
    <property type="molecule type" value="Genomic_DNA"/>
</dbReference>
<evidence type="ECO:0000256" key="1">
    <source>
        <dbReference type="SAM" id="MobiDB-lite"/>
    </source>
</evidence>
<gene>
    <name evidence="3" type="ORF">CRI94_00165</name>
</gene>